<comment type="caution">
    <text evidence="1">The sequence shown here is derived from an EMBL/GenBank/DDBJ whole genome shotgun (WGS) entry which is preliminary data.</text>
</comment>
<accession>A0A9Q5Z586</accession>
<gene>
    <name evidence="1" type="ORF">VF08_34465</name>
</gene>
<proteinExistence type="predicted"/>
<dbReference type="EMBL" id="LAHD01000173">
    <property type="protein sequence ID" value="PHJ94035.1"/>
    <property type="molecule type" value="Genomic_DNA"/>
</dbReference>
<name>A0A9Q5Z586_NOSLI</name>
<organism evidence="1 2">
    <name type="scientific">Nostoc linckia z8</name>
    <dbReference type="NCBI Taxonomy" id="1628746"/>
    <lineage>
        <taxon>Bacteria</taxon>
        <taxon>Bacillati</taxon>
        <taxon>Cyanobacteriota</taxon>
        <taxon>Cyanophyceae</taxon>
        <taxon>Nostocales</taxon>
        <taxon>Nostocaceae</taxon>
        <taxon>Nostoc</taxon>
    </lineage>
</organism>
<sequence length="87" mass="9972">MVEKQQQMTPNQYDQLIRSIKRKIAHCNIPENLSQEEAQELGKELMKTYKKQCYALDVAKALYRDQYEAIASAKLAARELAARKVGA</sequence>
<dbReference type="AlphaFoldDB" id="A0A9Q5Z586"/>
<protein>
    <submittedName>
        <fullName evidence="1">Uncharacterized protein</fullName>
    </submittedName>
</protein>
<dbReference type="Proteomes" id="UP000222310">
    <property type="component" value="Unassembled WGS sequence"/>
</dbReference>
<reference evidence="1 2" key="1">
    <citation type="submission" date="2015-02" db="EMBL/GenBank/DDBJ databases">
        <title>Nostoc linckia genome annotation.</title>
        <authorList>
            <person name="Zhou Z."/>
        </authorList>
    </citation>
    <scope>NUCLEOTIDE SEQUENCE [LARGE SCALE GENOMIC DNA]</scope>
    <source>
        <strain evidence="2">z8</strain>
    </source>
</reference>
<dbReference type="GeneID" id="57097351"/>
<evidence type="ECO:0000313" key="1">
    <source>
        <dbReference type="EMBL" id="PHJ94035.1"/>
    </source>
</evidence>
<dbReference type="RefSeq" id="WP_099072703.1">
    <property type="nucleotide sequence ID" value="NZ_LAHD01000173.1"/>
</dbReference>
<evidence type="ECO:0000313" key="2">
    <source>
        <dbReference type="Proteomes" id="UP000222310"/>
    </source>
</evidence>